<comment type="caution">
    <text evidence="6">The sequence shown here is derived from an EMBL/GenBank/DDBJ whole genome shotgun (WGS) entry which is preliminary data.</text>
</comment>
<feature type="compositionally biased region" description="Basic and acidic residues" evidence="3">
    <location>
        <begin position="1737"/>
        <end position="1758"/>
    </location>
</feature>
<feature type="compositionally biased region" description="Acidic residues" evidence="3">
    <location>
        <begin position="1727"/>
        <end position="1736"/>
    </location>
</feature>
<name>A0A5C6PLY6_9TELE</name>
<feature type="region of interest" description="Disordered" evidence="3">
    <location>
        <begin position="1"/>
        <end position="88"/>
    </location>
</feature>
<dbReference type="Pfam" id="PF25429">
    <property type="entry name" value="zf-POGZ"/>
    <property type="match status" value="1"/>
</dbReference>
<feature type="region of interest" description="Disordered" evidence="3">
    <location>
        <begin position="1236"/>
        <end position="1301"/>
    </location>
</feature>
<dbReference type="PANTHER" id="PTHR46599:SF1">
    <property type="entry name" value="POGO TRANSPOSABLE ELEMENT WITH ZNF DOMAIN"/>
    <property type="match status" value="1"/>
</dbReference>
<dbReference type="Gene3D" id="3.30.160.60">
    <property type="entry name" value="Classic Zinc Finger"/>
    <property type="match status" value="2"/>
</dbReference>
<dbReference type="PROSITE" id="PS00028">
    <property type="entry name" value="ZINC_FINGER_C2H2_1"/>
    <property type="match status" value="2"/>
</dbReference>
<dbReference type="SMART" id="SM00355">
    <property type="entry name" value="ZnF_C2H2"/>
    <property type="match status" value="9"/>
</dbReference>
<keyword evidence="7" id="KW-1185">Reference proteome</keyword>
<keyword evidence="1" id="KW-0238">DNA-binding</keyword>
<dbReference type="EMBL" id="RHFK02000002">
    <property type="protein sequence ID" value="TWW79851.1"/>
    <property type="molecule type" value="Genomic_DNA"/>
</dbReference>
<dbReference type="GO" id="GO:0003677">
    <property type="term" value="F:DNA binding"/>
    <property type="evidence" value="ECO:0007669"/>
    <property type="project" value="UniProtKB-KW"/>
</dbReference>
<dbReference type="InterPro" id="IPR004875">
    <property type="entry name" value="DDE_SF_endonuclease_dom"/>
</dbReference>
<evidence type="ECO:0000256" key="1">
    <source>
        <dbReference type="ARBA" id="ARBA00023125"/>
    </source>
</evidence>
<feature type="compositionally biased region" description="Basic and acidic residues" evidence="3">
    <location>
        <begin position="1269"/>
        <end position="1280"/>
    </location>
</feature>
<dbReference type="Proteomes" id="UP000324091">
    <property type="component" value="Chromosome 10"/>
</dbReference>
<dbReference type="Pfam" id="PF13843">
    <property type="entry name" value="DDE_Tnp_1_7"/>
    <property type="match status" value="1"/>
</dbReference>
<proteinExistence type="predicted"/>
<dbReference type="Pfam" id="PF03221">
    <property type="entry name" value="HTH_Tnp_Tc5"/>
    <property type="match status" value="1"/>
</dbReference>
<sequence length="1886" mass="210683">MDTQLFMECEEEELEPWQQVDDSVEEEDVDFMDNCEPEEDSLSPLPASETPPIDTPSPLTPVTTAPSSVQTISIKASPPPTSLITSTSSLTTPTTLAATVPPLLAQASPLILTQTAGGTFLLPAATGNASILLTAQGFPVMNHGAPLLLNLQPGQAVHPLTLIQSSSLGQLVRPNMGVSPVLTQGQVARLRQVPTPPLPLAQLGAAPPQLSATLGLRMSAPGSANVQVTPVAGLALQTSGGPASSPGSASGVGRKAVHSTAGSSPSVTTVASSSLPKVVMSVDDFYYGTFKGDLSVRKTQTLAVKTSAFKCVTCSYLAENNLRLMQHMLQHSGLVGEKGVEDRNFCRFCYRQFSSLSQLQNHQEQVHGPTQSASMCRICEWAFENEPVFLSHMKSNHKPGEMPYVCQVCSYRSSFYSDVLRHFASVHADSRFLLCVFCLKVNRNPVSYQQHLLRHQVNQAFHCNRCRLQFVFLKDKMQHKLENHRSFCRPAQLEGLPPGSKVTIRTYRKVRPPVTSLLQSPPSLIQPMNIKTEPQASLIQLTSGKSKCLSSPLKRPLRRRAQLRRTSCCDEEHLRCLECGTRVLDLSAHYPTHVRCLLCPYSSCCSRAYAAHMIHHHVPPLTDQVVPLHRVPPPCIFLLQCSTCGFRPRTADHMAEHLRLKPEHYSATCRARDCVEPDIPFCDAEVQSADQRDLLTQNSDLPSSTWKSANSWKHPGDANTKDHRVIPFVESCGPRHFLPKNSDAIDFFNLLFPETLIELISKETNDHAKMCQFLWSSFPDWVPVTNSEIRGFIGLIILMGIKNLPDLSQYWSWTHNDNSYTFYQTMSLIRFRQIAANIRMGSVTTAECRGAQSSDALSIFRPMLEILGGAMWSTYQPNCSLAVDRALLPSLEEGRLKENAKVQPEVWLLCDSKSGYCHRLSIQVGEKVQQGQGCTVVSELVKGLEGKHHHLYLANSLASVPLLQKLLDQGIYASSSFPQFSPILPRELWEEGSLDKPGDFHQKQFGPLLVTRWRDMKEMGCLSTNAAPGEHDTVWRRSQTKVGELDPVHRPLAFRLLQENMRGVDICKQLLACNPLGGIPQDKHWRNLFWFLVNLSIVNAFIMLRESRKDSPPPWVQDGLFTQVIFRKRLGNQLAKCGQKYLDPGEMARSRTSIGPTEELVKERHRLAKISTFSKRCKNCNLKNLRHESVYGCSTCGVNLCKQPSCFWEFHGLPPLHKGSARIGFLKDRISGDVDVNETQDNVDGAMAPVEDTDLSDEEEKPADIDEDVVIKEELPKVDSRPASAPNGQSRPPAVLGKGRDDSLNTRQLRIALFALCEGLHQASRSFSTDTRLISFWLKEARKCLTQSEQEQEVNADGREHMVAWVLSMREQQLPITESSLFHKASMLKKKGTFSDSFRISYEWAVHFMLHHRLGVQSIFREATMARSLPLSLEAKVESFRTFTKRIIQVKTLAEGTVAAMDELCLFVDLRVVQDKARCSEALELTGSVPLVTVYLAVLANGIMLPSLVMTNRKLSQKCVPEFIVVEEGADSLLVEEVLELWTNKIWIPHVSSSPNPHKTMLVLDRHREHLRDSFLTSISGSGTLPAMIPGGCSFRLQPLEICLKPVLKFFLLSRWAKLTSGNPKELEESSPQQLQANVAQILVDWVIEALTHMNKLPDLWRKSFQLADLLPGREKQIDPEMDVFTNQKPEEVQSDLIKTLTETLLGPEALADISNEVLDLEGEDAVEEEDLENTGDEMKVWSDGKDSKMAEREGRLEEQEEMNQDTCRNVNERGNAEMGQDKSLPEGGGEVRIKEMRTSEGCIKEQQDRIEGTKNPQKLDGKKKVSHITEDSEEEAKATDKDRKDLSNERRGTRIVIGEDVGDEWKIMVKSRTDGSDVDDRVKKH</sequence>
<feature type="compositionally biased region" description="Acidic residues" evidence="3">
    <location>
        <begin position="22"/>
        <end position="41"/>
    </location>
</feature>
<feature type="compositionally biased region" description="Low complexity" evidence="3">
    <location>
        <begin position="239"/>
        <end position="268"/>
    </location>
</feature>
<dbReference type="GO" id="GO:0008270">
    <property type="term" value="F:zinc ion binding"/>
    <property type="evidence" value="ECO:0007669"/>
    <property type="project" value="UniProtKB-KW"/>
</dbReference>
<feature type="domain" description="C2H2-type" evidence="4">
    <location>
        <begin position="344"/>
        <end position="372"/>
    </location>
</feature>
<evidence type="ECO:0000313" key="6">
    <source>
        <dbReference type="EMBL" id="TWW79851.1"/>
    </source>
</evidence>
<accession>A0A5C6PLY6</accession>
<keyword evidence="2" id="KW-0479">Metal-binding</keyword>
<dbReference type="InterPro" id="IPR006600">
    <property type="entry name" value="HTH_CenpB_DNA-bd_dom"/>
</dbReference>
<protein>
    <submittedName>
        <fullName evidence="6">Pogo transposable element with ZNF domain</fullName>
    </submittedName>
</protein>
<feature type="compositionally biased region" description="Acidic residues" evidence="3">
    <location>
        <begin position="1251"/>
        <end position="1268"/>
    </location>
</feature>
<evidence type="ECO:0000256" key="3">
    <source>
        <dbReference type="SAM" id="MobiDB-lite"/>
    </source>
</evidence>
<reference evidence="6 7" key="1">
    <citation type="submission" date="2019-04" db="EMBL/GenBank/DDBJ databases">
        <title>Chromosome genome assembly for Takifugu flavidus.</title>
        <authorList>
            <person name="Xiao S."/>
        </authorList>
    </citation>
    <scope>NUCLEOTIDE SEQUENCE [LARGE SCALE GENOMIC DNA]</scope>
    <source>
        <strain evidence="6">HTHZ2018</strain>
        <tissue evidence="6">Muscle</tissue>
    </source>
</reference>
<dbReference type="InterPro" id="IPR029526">
    <property type="entry name" value="PGBD"/>
</dbReference>
<dbReference type="Pfam" id="PF03184">
    <property type="entry name" value="DDE_1"/>
    <property type="match status" value="1"/>
</dbReference>
<dbReference type="PANTHER" id="PTHR46599">
    <property type="entry name" value="PIGGYBAC TRANSPOSABLE ELEMENT-DERIVED PROTEIN 4"/>
    <property type="match status" value="1"/>
</dbReference>
<gene>
    <name evidence="6" type="ORF">D4764_10G0008810</name>
</gene>
<organism evidence="6 7">
    <name type="scientific">Takifugu flavidus</name>
    <name type="common">sansaifugu</name>
    <dbReference type="NCBI Taxonomy" id="433684"/>
    <lineage>
        <taxon>Eukaryota</taxon>
        <taxon>Metazoa</taxon>
        <taxon>Chordata</taxon>
        <taxon>Craniata</taxon>
        <taxon>Vertebrata</taxon>
        <taxon>Euteleostomi</taxon>
        <taxon>Actinopterygii</taxon>
        <taxon>Neopterygii</taxon>
        <taxon>Teleostei</taxon>
        <taxon>Neoteleostei</taxon>
        <taxon>Acanthomorphata</taxon>
        <taxon>Eupercaria</taxon>
        <taxon>Tetraodontiformes</taxon>
        <taxon>Tetradontoidea</taxon>
        <taxon>Tetraodontidae</taxon>
        <taxon>Takifugu</taxon>
    </lineage>
</organism>
<evidence type="ECO:0000256" key="2">
    <source>
        <dbReference type="PROSITE-ProRule" id="PRU00042"/>
    </source>
</evidence>
<evidence type="ECO:0000313" key="7">
    <source>
        <dbReference type="Proteomes" id="UP000324091"/>
    </source>
</evidence>
<keyword evidence="2" id="KW-0862">Zinc</keyword>
<feature type="compositionally biased region" description="Polar residues" evidence="3">
    <location>
        <begin position="60"/>
        <end position="74"/>
    </location>
</feature>
<feature type="region of interest" description="Disordered" evidence="3">
    <location>
        <begin position="237"/>
        <end position="268"/>
    </location>
</feature>
<feature type="compositionally biased region" description="Basic and acidic residues" evidence="3">
    <location>
        <begin position="1771"/>
        <end position="1853"/>
    </location>
</feature>
<dbReference type="InterPro" id="IPR013087">
    <property type="entry name" value="Znf_C2H2_type"/>
</dbReference>
<feature type="domain" description="HTH CENPB-type" evidence="5">
    <location>
        <begin position="1346"/>
        <end position="1418"/>
    </location>
</feature>
<dbReference type="PROSITE" id="PS51253">
    <property type="entry name" value="HTH_CENPB"/>
    <property type="match status" value="1"/>
</dbReference>
<evidence type="ECO:0000259" key="4">
    <source>
        <dbReference type="PROSITE" id="PS50157"/>
    </source>
</evidence>
<dbReference type="InterPro" id="IPR057618">
    <property type="entry name" value="Znf_POGZ/Z280C-D-like"/>
</dbReference>
<dbReference type="PROSITE" id="PS50157">
    <property type="entry name" value="ZINC_FINGER_C2H2_2"/>
    <property type="match status" value="1"/>
</dbReference>
<feature type="region of interest" description="Disordered" evidence="3">
    <location>
        <begin position="1727"/>
        <end position="1853"/>
    </location>
</feature>
<evidence type="ECO:0000259" key="5">
    <source>
        <dbReference type="PROSITE" id="PS51253"/>
    </source>
</evidence>
<keyword evidence="2" id="KW-0863">Zinc-finger</keyword>